<feature type="transmembrane region" description="Helical" evidence="9">
    <location>
        <begin position="509"/>
        <end position="531"/>
    </location>
</feature>
<dbReference type="PANTHER" id="PTHR12147:SF58">
    <property type="entry name" value="VACUOLAR MEMBRANE PROTEASE"/>
    <property type="match status" value="1"/>
</dbReference>
<evidence type="ECO:0000256" key="2">
    <source>
        <dbReference type="ARBA" id="ARBA00004128"/>
    </source>
</evidence>
<dbReference type="Proteomes" id="UP000321954">
    <property type="component" value="Chromosome"/>
</dbReference>
<dbReference type="Pfam" id="PF04389">
    <property type="entry name" value="Peptidase_M28"/>
    <property type="match status" value="1"/>
</dbReference>
<reference evidence="11 12" key="1">
    <citation type="submission" date="2019-08" db="EMBL/GenBank/DDBJ databases">
        <title>Antarcticibacterium arcticum sp. nov., a bacterium isolated from marine sediment of the Canadian Beaufort Sea.</title>
        <authorList>
            <person name="Lee Y.M."/>
            <person name="Baek K."/>
            <person name="Lee D.-H."/>
            <person name="Shin S.C."/>
            <person name="Jin Y.K."/>
            <person name="Park Y."/>
        </authorList>
    </citation>
    <scope>NUCLEOTIDE SEQUENCE [LARGE SCALE GENOMIC DNA]</scope>
    <source>
        <strain evidence="11 12">PAMC 28998</strain>
    </source>
</reference>
<name>A0A5B8YPY0_9FLAO</name>
<dbReference type="OrthoDB" id="9778250at2"/>
<evidence type="ECO:0000313" key="12">
    <source>
        <dbReference type="Proteomes" id="UP000321954"/>
    </source>
</evidence>
<evidence type="ECO:0000256" key="4">
    <source>
        <dbReference type="ARBA" id="ARBA00017435"/>
    </source>
</evidence>
<keyword evidence="9" id="KW-0472">Membrane</keyword>
<feature type="transmembrane region" description="Helical" evidence="9">
    <location>
        <begin position="435"/>
        <end position="452"/>
    </location>
</feature>
<dbReference type="SUPFAM" id="SSF53187">
    <property type="entry name" value="Zn-dependent exopeptidases"/>
    <property type="match status" value="1"/>
</dbReference>
<keyword evidence="9" id="KW-0812">Transmembrane</keyword>
<accession>A0A5B8YPY0</accession>
<dbReference type="InterPro" id="IPR045175">
    <property type="entry name" value="M28_fam"/>
</dbReference>
<evidence type="ECO:0000256" key="9">
    <source>
        <dbReference type="SAM" id="Phobius"/>
    </source>
</evidence>
<dbReference type="Gene3D" id="3.40.630.10">
    <property type="entry name" value="Zn peptidases"/>
    <property type="match status" value="1"/>
</dbReference>
<evidence type="ECO:0000256" key="5">
    <source>
        <dbReference type="ARBA" id="ARBA00022554"/>
    </source>
</evidence>
<feature type="transmembrane region" description="Helical" evidence="9">
    <location>
        <begin position="329"/>
        <end position="352"/>
    </location>
</feature>
<evidence type="ECO:0000313" key="11">
    <source>
        <dbReference type="EMBL" id="QED38703.1"/>
    </source>
</evidence>
<evidence type="ECO:0000256" key="6">
    <source>
        <dbReference type="ARBA" id="ARBA00022989"/>
    </source>
</evidence>
<proteinExistence type="inferred from homology"/>
<sequence length="775" mass="88165">MLKKISPLIILLLLVCVVWFLFFSTMPRNVEKADVPETEFSTLRAFGHVNSMAQAPHYLGSNSHSLVRNYIVNELQNMGLEVQTQEGYSLDNSGVIALSKNILARIPGNQKNGGKDLLLMSHYDSAGHSSFGASDAASGIGVILEAVRAMLAAGDPHENDIILLFTDGEEIGLLGARLFVEKHPWARNVGLALNFEARGSGGNSFMLLETNKGNSGLIKEFIKANPRFPVTNSLAYSVYKMLPNDTDLTVLREEGNINGFNFAFIDDHYDYHTANDIPENLDMETLAHQGSYLVPLLNYFKNANLSSLESNEDLIYFSIPGGKIVTYPFAWILPILILAFIFFLVVTGYGVYRKRFNYKAIFQGSLAFLGSLFGSAILVFLLWQFGFMIYAEYPEMEHGFTYNGYWYIAAAIFLSLCINFMVYHKFRIAGKQTEFFVFPLFFWLFLCLLTAVFLKGAAYFIIPALFAILQLGLMLRYRRPNLFLMFFLSLPALVILLPFIPIFPVALGLKILFVAAILTTLLFSLFLPVFGYFTQKKALGLFCFLIFNILFITAHFKSSFNENRPKPNSLVYILDNDTQKASWNSYDKMIDDWTKPFFGKDPLQVKEHEAGFSSKYRSNFNYKAEAPTIPLARPGILFNQIEETDSLGFARYSLKIAPNRRINRMELFADRNVNFQEFRVNNLEAGEVNLGKQAFHIFTKRWQERLLIYHATNRDTLRLEFVVAPEELPEFTLYEASYDLLDNPELNVPPREKTMIPRPFVLNDAVIVKQTLRLP</sequence>
<dbReference type="InterPro" id="IPR007484">
    <property type="entry name" value="Peptidase_M28"/>
</dbReference>
<feature type="transmembrane region" description="Helical" evidence="9">
    <location>
        <begin position="405"/>
        <end position="423"/>
    </location>
</feature>
<keyword evidence="5" id="KW-0926">Vacuole</keyword>
<feature type="transmembrane region" description="Helical" evidence="9">
    <location>
        <begin position="364"/>
        <end position="385"/>
    </location>
</feature>
<gene>
    <name evidence="11" type="ORF">FK178_13700</name>
</gene>
<dbReference type="PANTHER" id="PTHR12147">
    <property type="entry name" value="METALLOPEPTIDASE M28 FAMILY MEMBER"/>
    <property type="match status" value="1"/>
</dbReference>
<dbReference type="KEGG" id="anp:FK178_13700"/>
<dbReference type="RefSeq" id="WP_146836383.1">
    <property type="nucleotide sequence ID" value="NZ_CP042476.1"/>
</dbReference>
<dbReference type="AlphaFoldDB" id="A0A5B8YPY0"/>
<evidence type="ECO:0000256" key="8">
    <source>
        <dbReference type="ARBA" id="ARBA00031512"/>
    </source>
</evidence>
<keyword evidence="6 9" id="KW-1133">Transmembrane helix</keyword>
<organism evidence="11 12">
    <name type="scientific">Antarcticibacterium arcticum</name>
    <dbReference type="NCBI Taxonomy" id="2585771"/>
    <lineage>
        <taxon>Bacteria</taxon>
        <taxon>Pseudomonadati</taxon>
        <taxon>Bacteroidota</taxon>
        <taxon>Flavobacteriia</taxon>
        <taxon>Flavobacteriales</taxon>
        <taxon>Flavobacteriaceae</taxon>
        <taxon>Antarcticibacterium</taxon>
    </lineage>
</organism>
<comment type="similarity">
    <text evidence="3">Belongs to the peptidase M28 family.</text>
</comment>
<dbReference type="GO" id="GO:0006508">
    <property type="term" value="P:proteolysis"/>
    <property type="evidence" value="ECO:0007669"/>
    <property type="project" value="InterPro"/>
</dbReference>
<comment type="subcellular location">
    <subcellularLocation>
        <location evidence="2">Vacuole membrane</location>
        <topology evidence="2">Multi-pass membrane protein</topology>
    </subcellularLocation>
</comment>
<evidence type="ECO:0000259" key="10">
    <source>
        <dbReference type="Pfam" id="PF04389"/>
    </source>
</evidence>
<keyword evidence="12" id="KW-1185">Reference proteome</keyword>
<evidence type="ECO:0000256" key="3">
    <source>
        <dbReference type="ARBA" id="ARBA00010918"/>
    </source>
</evidence>
<dbReference type="GO" id="GO:0005774">
    <property type="term" value="C:vacuolar membrane"/>
    <property type="evidence" value="ECO:0007669"/>
    <property type="project" value="UniProtKB-SubCell"/>
</dbReference>
<evidence type="ECO:0000256" key="1">
    <source>
        <dbReference type="ARBA" id="ARBA00003273"/>
    </source>
</evidence>
<protein>
    <recommendedName>
        <fullName evidence="4">Vacuolar membrane protease</fullName>
    </recommendedName>
    <alternativeName>
        <fullName evidence="8">FXNA-related family protease 1</fullName>
    </alternativeName>
</protein>
<feature type="transmembrane region" description="Helical" evidence="9">
    <location>
        <begin position="458"/>
        <end position="475"/>
    </location>
</feature>
<keyword evidence="7" id="KW-0325">Glycoprotein</keyword>
<feature type="transmembrane region" description="Helical" evidence="9">
    <location>
        <begin position="538"/>
        <end position="556"/>
    </location>
</feature>
<evidence type="ECO:0000256" key="7">
    <source>
        <dbReference type="ARBA" id="ARBA00023180"/>
    </source>
</evidence>
<feature type="domain" description="Peptidase M28" evidence="10">
    <location>
        <begin position="101"/>
        <end position="292"/>
    </location>
</feature>
<comment type="function">
    <text evidence="1">May be involved in vacuolar sorting and osmoregulation.</text>
</comment>
<dbReference type="EMBL" id="CP042476">
    <property type="protein sequence ID" value="QED38703.1"/>
    <property type="molecule type" value="Genomic_DNA"/>
</dbReference>
<feature type="transmembrane region" description="Helical" evidence="9">
    <location>
        <begin position="482"/>
        <end position="503"/>
    </location>
</feature>
<dbReference type="GO" id="GO:0008235">
    <property type="term" value="F:metalloexopeptidase activity"/>
    <property type="evidence" value="ECO:0007669"/>
    <property type="project" value="InterPro"/>
</dbReference>